<feature type="transmembrane region" description="Helical" evidence="2">
    <location>
        <begin position="12"/>
        <end position="32"/>
    </location>
</feature>
<accession>W9WVG5</accession>
<evidence type="ECO:0000256" key="2">
    <source>
        <dbReference type="SAM" id="Phobius"/>
    </source>
</evidence>
<evidence type="ECO:0000313" key="3">
    <source>
        <dbReference type="EMBL" id="EXJ72192.1"/>
    </source>
</evidence>
<dbReference type="RefSeq" id="XP_007743490.1">
    <property type="nucleotide sequence ID" value="XM_007745300.1"/>
</dbReference>
<gene>
    <name evidence="3" type="ORF">A1O5_04696</name>
</gene>
<keyword evidence="4" id="KW-1185">Reference proteome</keyword>
<keyword evidence="2" id="KW-0472">Membrane</keyword>
<dbReference type="Proteomes" id="UP000019471">
    <property type="component" value="Unassembled WGS sequence"/>
</dbReference>
<feature type="region of interest" description="Disordered" evidence="1">
    <location>
        <begin position="190"/>
        <end position="244"/>
    </location>
</feature>
<name>W9WVG5_9EURO</name>
<comment type="caution">
    <text evidence="3">The sequence shown here is derived from an EMBL/GenBank/DDBJ whole genome shotgun (WGS) entry which is preliminary data.</text>
</comment>
<proteinExistence type="predicted"/>
<dbReference type="EMBL" id="AMGX01000006">
    <property type="protein sequence ID" value="EXJ72192.1"/>
    <property type="molecule type" value="Genomic_DNA"/>
</dbReference>
<evidence type="ECO:0000256" key="1">
    <source>
        <dbReference type="SAM" id="MobiDB-lite"/>
    </source>
</evidence>
<dbReference type="GeneID" id="19189417"/>
<reference evidence="3 4" key="1">
    <citation type="submission" date="2013-03" db="EMBL/GenBank/DDBJ databases">
        <title>The Genome Sequence of Cladophialophora psammophila CBS 110553.</title>
        <authorList>
            <consortium name="The Broad Institute Genomics Platform"/>
            <person name="Cuomo C."/>
            <person name="de Hoog S."/>
            <person name="Gorbushina A."/>
            <person name="Walker B."/>
            <person name="Young S.K."/>
            <person name="Zeng Q."/>
            <person name="Gargeya S."/>
            <person name="Fitzgerald M."/>
            <person name="Haas B."/>
            <person name="Abouelleil A."/>
            <person name="Allen A.W."/>
            <person name="Alvarado L."/>
            <person name="Arachchi H.M."/>
            <person name="Berlin A.M."/>
            <person name="Chapman S.B."/>
            <person name="Gainer-Dewar J."/>
            <person name="Goldberg J."/>
            <person name="Griggs A."/>
            <person name="Gujja S."/>
            <person name="Hansen M."/>
            <person name="Howarth C."/>
            <person name="Imamovic A."/>
            <person name="Ireland A."/>
            <person name="Larimer J."/>
            <person name="McCowan C."/>
            <person name="Murphy C."/>
            <person name="Pearson M."/>
            <person name="Poon T.W."/>
            <person name="Priest M."/>
            <person name="Roberts A."/>
            <person name="Saif S."/>
            <person name="Shea T."/>
            <person name="Sisk P."/>
            <person name="Sykes S."/>
            <person name="Wortman J."/>
            <person name="Nusbaum C."/>
            <person name="Birren B."/>
        </authorList>
    </citation>
    <scope>NUCLEOTIDE SEQUENCE [LARGE SCALE GENOMIC DNA]</scope>
    <source>
        <strain evidence="3 4">CBS 110553</strain>
    </source>
</reference>
<dbReference type="HOGENOM" id="CLU_1137896_0_0_1"/>
<organism evidence="3 4">
    <name type="scientific">Cladophialophora psammophila CBS 110553</name>
    <dbReference type="NCBI Taxonomy" id="1182543"/>
    <lineage>
        <taxon>Eukaryota</taxon>
        <taxon>Fungi</taxon>
        <taxon>Dikarya</taxon>
        <taxon>Ascomycota</taxon>
        <taxon>Pezizomycotina</taxon>
        <taxon>Eurotiomycetes</taxon>
        <taxon>Chaetothyriomycetidae</taxon>
        <taxon>Chaetothyriales</taxon>
        <taxon>Herpotrichiellaceae</taxon>
        <taxon>Cladophialophora</taxon>
    </lineage>
</organism>
<sequence length="244" mass="27000">MTVKSRSAIPLFVFLAIALFFLPCATLVFICFHRRYRRKIEEKSRGEATDAVIESMPNWTVPIELGNIQTPPPPPPVAKILPIRSMQTRKSRHLPTRHSAIEGMNTLFEKRSTPNTTDVAARKPTKPSERHSMLMQNIEEYLAAAEKSPQNPFDGPVTALSSPLHTTTTHYSLQAALVTEQGPAEIQVRRAGERSAVSIRDAPRVKSQITKPEHATAAASPSPRVPSVDEACDGPPRQVPKAWM</sequence>
<keyword evidence="2" id="KW-0812">Transmembrane</keyword>
<dbReference type="OrthoDB" id="4159131at2759"/>
<dbReference type="AlphaFoldDB" id="W9WVG5"/>
<evidence type="ECO:0000313" key="4">
    <source>
        <dbReference type="Proteomes" id="UP000019471"/>
    </source>
</evidence>
<protein>
    <submittedName>
        <fullName evidence="3">Uncharacterized protein</fullName>
    </submittedName>
</protein>
<keyword evidence="2" id="KW-1133">Transmembrane helix</keyword>